<dbReference type="EMBL" id="KV427644">
    <property type="protein sequence ID" value="KZT03431.1"/>
    <property type="molecule type" value="Genomic_DNA"/>
</dbReference>
<dbReference type="GeneID" id="63819228"/>
<gene>
    <name evidence="1" type="ORF">LAESUDRAFT_368973</name>
</gene>
<dbReference type="InParanoid" id="A0A165CU06"/>
<organism evidence="1 2">
    <name type="scientific">Laetiporus sulphureus 93-53</name>
    <dbReference type="NCBI Taxonomy" id="1314785"/>
    <lineage>
        <taxon>Eukaryota</taxon>
        <taxon>Fungi</taxon>
        <taxon>Dikarya</taxon>
        <taxon>Basidiomycota</taxon>
        <taxon>Agaricomycotina</taxon>
        <taxon>Agaricomycetes</taxon>
        <taxon>Polyporales</taxon>
        <taxon>Laetiporus</taxon>
    </lineage>
</organism>
<name>A0A165CU06_9APHY</name>
<dbReference type="AlphaFoldDB" id="A0A165CU06"/>
<keyword evidence="2" id="KW-1185">Reference proteome</keyword>
<reference evidence="1 2" key="1">
    <citation type="journal article" date="2016" name="Mol. Biol. Evol.">
        <title>Comparative Genomics of Early-Diverging Mushroom-Forming Fungi Provides Insights into the Origins of Lignocellulose Decay Capabilities.</title>
        <authorList>
            <person name="Nagy L.G."/>
            <person name="Riley R."/>
            <person name="Tritt A."/>
            <person name="Adam C."/>
            <person name="Daum C."/>
            <person name="Floudas D."/>
            <person name="Sun H."/>
            <person name="Yadav J.S."/>
            <person name="Pangilinan J."/>
            <person name="Larsson K.H."/>
            <person name="Matsuura K."/>
            <person name="Barry K."/>
            <person name="Labutti K."/>
            <person name="Kuo R."/>
            <person name="Ohm R.A."/>
            <person name="Bhattacharya S.S."/>
            <person name="Shirouzu T."/>
            <person name="Yoshinaga Y."/>
            <person name="Martin F.M."/>
            <person name="Grigoriev I.V."/>
            <person name="Hibbett D.S."/>
        </authorList>
    </citation>
    <scope>NUCLEOTIDE SEQUENCE [LARGE SCALE GENOMIC DNA]</scope>
    <source>
        <strain evidence="1 2">93-53</strain>
    </source>
</reference>
<protein>
    <submittedName>
        <fullName evidence="1">Uncharacterized protein</fullName>
    </submittedName>
</protein>
<dbReference type="Proteomes" id="UP000076871">
    <property type="component" value="Unassembled WGS sequence"/>
</dbReference>
<evidence type="ECO:0000313" key="2">
    <source>
        <dbReference type="Proteomes" id="UP000076871"/>
    </source>
</evidence>
<proteinExistence type="predicted"/>
<evidence type="ECO:0000313" key="1">
    <source>
        <dbReference type="EMBL" id="KZT03431.1"/>
    </source>
</evidence>
<accession>A0A165CU06</accession>
<sequence>MATLASLPPHATRDSHLTYIADLSHCSRPLHAPLDAYRHIPRHTACTSATSTMSLCGPMGALTDGGPWAPLSRALPGDLGSAGIGWRRAAWLRRPRSREAFRSPAASGRLASAVRTSKPTASYQTLRVFSHGLRGRTTAGGSRCLPCGRRPECRARNVVRHTSIYRSRADVDAGGICSALTTRRTRIWHGPRQTDPV</sequence>
<dbReference type="RefSeq" id="XP_040761171.1">
    <property type="nucleotide sequence ID" value="XM_040902197.1"/>
</dbReference>